<evidence type="ECO:0000313" key="1">
    <source>
        <dbReference type="EMBL" id="RUS74784.1"/>
    </source>
</evidence>
<sequence>MDTGSGRRDQSTASLLNWSIDTFHALTDIPIVMLARAEDEMRDLSRSPNRRAVGKNREEVSTWRHVCQSGRCCWQTQESFWPGHDQRLPEISHHLAQCQDLWYRESRN</sequence>
<gene>
    <name evidence="1" type="ORF">EGW08_017451</name>
</gene>
<name>A0A3S0ZCT7_ELYCH</name>
<evidence type="ECO:0000313" key="2">
    <source>
        <dbReference type="Proteomes" id="UP000271974"/>
    </source>
</evidence>
<dbReference type="AlphaFoldDB" id="A0A3S0ZCT7"/>
<dbReference type="EMBL" id="RQTK01000800">
    <property type="protein sequence ID" value="RUS74784.1"/>
    <property type="molecule type" value="Genomic_DNA"/>
</dbReference>
<reference evidence="1 2" key="1">
    <citation type="submission" date="2019-01" db="EMBL/GenBank/DDBJ databases">
        <title>A draft genome assembly of the solar-powered sea slug Elysia chlorotica.</title>
        <authorList>
            <person name="Cai H."/>
            <person name="Li Q."/>
            <person name="Fang X."/>
            <person name="Li J."/>
            <person name="Curtis N.E."/>
            <person name="Altenburger A."/>
            <person name="Shibata T."/>
            <person name="Feng M."/>
            <person name="Maeda T."/>
            <person name="Schwartz J.A."/>
            <person name="Shigenobu S."/>
            <person name="Lundholm N."/>
            <person name="Nishiyama T."/>
            <person name="Yang H."/>
            <person name="Hasebe M."/>
            <person name="Li S."/>
            <person name="Pierce S.K."/>
            <person name="Wang J."/>
        </authorList>
    </citation>
    <scope>NUCLEOTIDE SEQUENCE [LARGE SCALE GENOMIC DNA]</scope>
    <source>
        <strain evidence="1">EC2010</strain>
        <tissue evidence="1">Whole organism of an adult</tissue>
    </source>
</reference>
<organism evidence="1 2">
    <name type="scientific">Elysia chlorotica</name>
    <name type="common">Eastern emerald elysia</name>
    <name type="synonym">Sea slug</name>
    <dbReference type="NCBI Taxonomy" id="188477"/>
    <lineage>
        <taxon>Eukaryota</taxon>
        <taxon>Metazoa</taxon>
        <taxon>Spiralia</taxon>
        <taxon>Lophotrochozoa</taxon>
        <taxon>Mollusca</taxon>
        <taxon>Gastropoda</taxon>
        <taxon>Heterobranchia</taxon>
        <taxon>Euthyneura</taxon>
        <taxon>Panpulmonata</taxon>
        <taxon>Sacoglossa</taxon>
        <taxon>Placobranchoidea</taxon>
        <taxon>Plakobranchidae</taxon>
        <taxon>Elysia</taxon>
    </lineage>
</organism>
<dbReference type="Proteomes" id="UP000271974">
    <property type="component" value="Unassembled WGS sequence"/>
</dbReference>
<protein>
    <submittedName>
        <fullName evidence="1">Uncharacterized protein</fullName>
    </submittedName>
</protein>
<proteinExistence type="predicted"/>
<accession>A0A3S0ZCT7</accession>
<comment type="caution">
    <text evidence="1">The sequence shown here is derived from an EMBL/GenBank/DDBJ whole genome shotgun (WGS) entry which is preliminary data.</text>
</comment>
<keyword evidence="2" id="KW-1185">Reference proteome</keyword>